<sequence length="211" mass="24054">MLQVSPLYNGAFGEGLEFRFKANYYDLLNLNAARIPYSQLNTFDLRLLYGIDEDRWQLREFTLFDILNLNVSQTGLPDDKRYAWGVSAGYRPTRLDCANCSDVYVSGLIGKGWEFLDGFAGYAAATGELQINTFKNANVLSGIEIGGIVTASPYWASSIKLGSQIYVNDSAEHKNYLVWEQRLFANRSVDFRTSVRYDEVFEYAVNFSLYW</sequence>
<evidence type="ECO:0000259" key="1">
    <source>
        <dbReference type="Pfam" id="PF25222"/>
    </source>
</evidence>
<dbReference type="Pfam" id="PF25222">
    <property type="entry name" value="DUF7840"/>
    <property type="match status" value="1"/>
</dbReference>
<evidence type="ECO:0000313" key="3">
    <source>
        <dbReference type="Proteomes" id="UP000190162"/>
    </source>
</evidence>
<organism evidence="2 3">
    <name type="scientific">Enterovibrio nigricans DSM 22720</name>
    <dbReference type="NCBI Taxonomy" id="1121868"/>
    <lineage>
        <taxon>Bacteria</taxon>
        <taxon>Pseudomonadati</taxon>
        <taxon>Pseudomonadota</taxon>
        <taxon>Gammaproteobacteria</taxon>
        <taxon>Vibrionales</taxon>
        <taxon>Vibrionaceae</taxon>
        <taxon>Enterovibrio</taxon>
    </lineage>
</organism>
<dbReference type="InterPro" id="IPR057162">
    <property type="entry name" value="DUF7840"/>
</dbReference>
<dbReference type="AlphaFoldDB" id="A0A1T4UU00"/>
<name>A0A1T4UU00_9GAMM</name>
<protein>
    <recommendedName>
        <fullName evidence="1">DUF7840 domain-containing protein</fullName>
    </recommendedName>
</protein>
<feature type="domain" description="DUF7840" evidence="1">
    <location>
        <begin position="16"/>
        <end position="210"/>
    </location>
</feature>
<accession>A0A1T4UU00</accession>
<gene>
    <name evidence="2" type="ORF">SAMN02745132_02535</name>
</gene>
<evidence type="ECO:0000313" key="2">
    <source>
        <dbReference type="EMBL" id="SKA56172.1"/>
    </source>
</evidence>
<keyword evidence="3" id="KW-1185">Reference proteome</keyword>
<reference evidence="3" key="1">
    <citation type="submission" date="2017-02" db="EMBL/GenBank/DDBJ databases">
        <authorList>
            <person name="Varghese N."/>
            <person name="Submissions S."/>
        </authorList>
    </citation>
    <scope>NUCLEOTIDE SEQUENCE [LARGE SCALE GENOMIC DNA]</scope>
    <source>
        <strain evidence="3">DSM 22720</strain>
    </source>
</reference>
<dbReference type="EMBL" id="FUXU01000030">
    <property type="protein sequence ID" value="SKA56172.1"/>
    <property type="molecule type" value="Genomic_DNA"/>
</dbReference>
<proteinExistence type="predicted"/>
<dbReference type="Proteomes" id="UP000190162">
    <property type="component" value="Unassembled WGS sequence"/>
</dbReference>